<dbReference type="EMBL" id="JAWDGP010001532">
    <property type="protein sequence ID" value="KAK3790610.1"/>
    <property type="molecule type" value="Genomic_DNA"/>
</dbReference>
<dbReference type="AlphaFoldDB" id="A0AAE1AMF2"/>
<dbReference type="Proteomes" id="UP001283361">
    <property type="component" value="Unassembled WGS sequence"/>
</dbReference>
<reference evidence="1" key="1">
    <citation type="journal article" date="2023" name="G3 (Bethesda)">
        <title>A reference genome for the long-term kleptoplast-retaining sea slug Elysia crispata morphotype clarki.</title>
        <authorList>
            <person name="Eastman K.E."/>
            <person name="Pendleton A.L."/>
            <person name="Shaikh M.A."/>
            <person name="Suttiyut T."/>
            <person name="Ogas R."/>
            <person name="Tomko P."/>
            <person name="Gavelis G."/>
            <person name="Widhalm J.R."/>
            <person name="Wisecaver J.H."/>
        </authorList>
    </citation>
    <scope>NUCLEOTIDE SEQUENCE</scope>
    <source>
        <strain evidence="1">ECLA1</strain>
    </source>
</reference>
<sequence length="91" mass="9886">MTFNVLKLKPHNVTTPAALFDPDPIEKHVMVSRQSRFISVVFVLKCRSTISVSLCSTQRRVSHGLTLTCSNSSCQCESKTGSTAPSGHVPP</sequence>
<gene>
    <name evidence="1" type="ORF">RRG08_032888</name>
</gene>
<comment type="caution">
    <text evidence="1">The sequence shown here is derived from an EMBL/GenBank/DDBJ whole genome shotgun (WGS) entry which is preliminary data.</text>
</comment>
<keyword evidence="2" id="KW-1185">Reference proteome</keyword>
<organism evidence="1 2">
    <name type="scientific">Elysia crispata</name>
    <name type="common">lettuce slug</name>
    <dbReference type="NCBI Taxonomy" id="231223"/>
    <lineage>
        <taxon>Eukaryota</taxon>
        <taxon>Metazoa</taxon>
        <taxon>Spiralia</taxon>
        <taxon>Lophotrochozoa</taxon>
        <taxon>Mollusca</taxon>
        <taxon>Gastropoda</taxon>
        <taxon>Heterobranchia</taxon>
        <taxon>Euthyneura</taxon>
        <taxon>Panpulmonata</taxon>
        <taxon>Sacoglossa</taxon>
        <taxon>Placobranchoidea</taxon>
        <taxon>Plakobranchidae</taxon>
        <taxon>Elysia</taxon>
    </lineage>
</organism>
<proteinExistence type="predicted"/>
<evidence type="ECO:0000313" key="2">
    <source>
        <dbReference type="Proteomes" id="UP001283361"/>
    </source>
</evidence>
<protein>
    <submittedName>
        <fullName evidence="1">Uncharacterized protein</fullName>
    </submittedName>
</protein>
<accession>A0AAE1AMF2</accession>
<name>A0AAE1AMF2_9GAST</name>
<evidence type="ECO:0000313" key="1">
    <source>
        <dbReference type="EMBL" id="KAK3790610.1"/>
    </source>
</evidence>